<keyword evidence="8 12" id="KW-0238">DNA-binding</keyword>
<comment type="similarity">
    <text evidence="1 12">Belongs to the helicase family. DnaB subfamily.</text>
</comment>
<dbReference type="EMBL" id="SJPH01000002">
    <property type="protein sequence ID" value="TWT47664.1"/>
    <property type="molecule type" value="Genomic_DNA"/>
</dbReference>
<reference evidence="15 16" key="1">
    <citation type="submission" date="2019-02" db="EMBL/GenBank/DDBJ databases">
        <title>Deep-cultivation of Planctomycetes and their phenomic and genomic characterization uncovers novel biology.</title>
        <authorList>
            <person name="Wiegand S."/>
            <person name="Jogler M."/>
            <person name="Boedeker C."/>
            <person name="Pinto D."/>
            <person name="Vollmers J."/>
            <person name="Rivas-Marin E."/>
            <person name="Kohn T."/>
            <person name="Peeters S.H."/>
            <person name="Heuer A."/>
            <person name="Rast P."/>
            <person name="Oberbeckmann S."/>
            <person name="Bunk B."/>
            <person name="Jeske O."/>
            <person name="Meyerdierks A."/>
            <person name="Storesund J.E."/>
            <person name="Kallscheuer N."/>
            <person name="Luecker S."/>
            <person name="Lage O.M."/>
            <person name="Pohl T."/>
            <person name="Merkel B.J."/>
            <person name="Hornburger P."/>
            <person name="Mueller R.-W."/>
            <person name="Bruemmer F."/>
            <person name="Labrenz M."/>
            <person name="Spormann A.M."/>
            <person name="Op Den Camp H."/>
            <person name="Overmann J."/>
            <person name="Amann R."/>
            <person name="Jetten M.S.M."/>
            <person name="Mascher T."/>
            <person name="Medema M.H."/>
            <person name="Devos D.P."/>
            <person name="Kaster A.-K."/>
            <person name="Ovreas L."/>
            <person name="Rohde M."/>
            <person name="Galperin M.Y."/>
            <person name="Jogler C."/>
        </authorList>
    </citation>
    <scope>NUCLEOTIDE SEQUENCE [LARGE SCALE GENOMIC DNA]</scope>
    <source>
        <strain evidence="15 16">Pla111</strain>
    </source>
</reference>
<evidence type="ECO:0000256" key="1">
    <source>
        <dbReference type="ARBA" id="ARBA00008428"/>
    </source>
</evidence>
<dbReference type="NCBIfam" id="TIGR00665">
    <property type="entry name" value="DnaB"/>
    <property type="match status" value="1"/>
</dbReference>
<sequence length="486" mass="54253">MMPPSDGLQRSDKAHRPRPSASAEELLVKRLPQSPEAEQAVLCSLMLLPEVCDDVALQVRPDDFLDDANRRIYTHLLNMHEQGNAIDTMLLIQRLRDSGEYEAVGGAPYLAQIASAVATAAHAEYYAKIVREKSTLRALIGASTDILQEAYDPTVEPREALSRAEERVFGILENKGEGQLTNIREVLHDSLARIDARMQDDHAFGGLETGLHDYDDMTGGLHGSELVILAARPSMGKTALALNIIEHVAINLQQPTLFVSLEMSSTELGDRMLCSRAEVNSHRLRNGQLSKEEKRKLIETAAVMSTAPLFIDDTPSRTMTEIAASARRLKRRDGLALVAIDYLQLIDPDNPRDPRQEQVAKIARRLKGLARELEVPVLCLAQLNRQTEASRDNRPQLSNLRESGAIEQDADVVMFIHREEYYRSTEEERAQVRGEADLLVRKQRNGPVGDVKLTWLHEFTRFTNRAPEQYDEFASYAGSTPDAGGF</sequence>
<dbReference type="PROSITE" id="PS51199">
    <property type="entry name" value="SF4_HELICASE"/>
    <property type="match status" value="1"/>
</dbReference>
<keyword evidence="5 12" id="KW-0378">Hydrolase</keyword>
<name>A0A5C5WAQ6_9BACT</name>
<protein>
    <recommendedName>
        <fullName evidence="11 12">Replicative DNA helicase</fullName>
        <ecNumber evidence="11 12">5.6.2.3</ecNumber>
    </recommendedName>
</protein>
<dbReference type="SUPFAM" id="SSF52540">
    <property type="entry name" value="P-loop containing nucleoside triphosphate hydrolases"/>
    <property type="match status" value="1"/>
</dbReference>
<evidence type="ECO:0000259" key="14">
    <source>
        <dbReference type="PROSITE" id="PS51199"/>
    </source>
</evidence>
<keyword evidence="9" id="KW-0413">Isomerase</keyword>
<evidence type="ECO:0000256" key="3">
    <source>
        <dbReference type="ARBA" id="ARBA00022705"/>
    </source>
</evidence>
<evidence type="ECO:0000256" key="11">
    <source>
        <dbReference type="NCBIfam" id="TIGR00665"/>
    </source>
</evidence>
<evidence type="ECO:0000256" key="8">
    <source>
        <dbReference type="ARBA" id="ARBA00023125"/>
    </source>
</evidence>
<evidence type="ECO:0000256" key="10">
    <source>
        <dbReference type="ARBA" id="ARBA00048954"/>
    </source>
</evidence>
<feature type="domain" description="SF4 helicase" evidence="14">
    <location>
        <begin position="200"/>
        <end position="469"/>
    </location>
</feature>
<proteinExistence type="inferred from homology"/>
<evidence type="ECO:0000256" key="6">
    <source>
        <dbReference type="ARBA" id="ARBA00022806"/>
    </source>
</evidence>
<keyword evidence="6 12" id="KW-0347">Helicase</keyword>
<comment type="function">
    <text evidence="12">The main replicative DNA helicase, it participates in initiation and elongation during chromosome replication. Travels ahead of the DNA replisome, separating dsDNA into templates for DNA synthesis. A processive ATP-dependent 5'-3' DNA helicase it has DNA-dependent ATPase activity.</text>
</comment>
<dbReference type="SUPFAM" id="SSF48024">
    <property type="entry name" value="N-terminal domain of DnaB helicase"/>
    <property type="match status" value="1"/>
</dbReference>
<gene>
    <name evidence="15" type="primary">dnaC</name>
    <name evidence="15" type="ORF">Pla111_12830</name>
</gene>
<dbReference type="AlphaFoldDB" id="A0A5C5WAQ6"/>
<evidence type="ECO:0000256" key="2">
    <source>
        <dbReference type="ARBA" id="ARBA00022515"/>
    </source>
</evidence>
<dbReference type="GO" id="GO:0043139">
    <property type="term" value="F:5'-3' DNA helicase activity"/>
    <property type="evidence" value="ECO:0007669"/>
    <property type="project" value="UniProtKB-EC"/>
</dbReference>
<evidence type="ECO:0000256" key="7">
    <source>
        <dbReference type="ARBA" id="ARBA00022840"/>
    </source>
</evidence>
<comment type="catalytic activity">
    <reaction evidence="10 12">
        <text>ATP + H2O = ADP + phosphate + H(+)</text>
        <dbReference type="Rhea" id="RHEA:13065"/>
        <dbReference type="ChEBI" id="CHEBI:15377"/>
        <dbReference type="ChEBI" id="CHEBI:15378"/>
        <dbReference type="ChEBI" id="CHEBI:30616"/>
        <dbReference type="ChEBI" id="CHEBI:43474"/>
        <dbReference type="ChEBI" id="CHEBI:456216"/>
        <dbReference type="EC" id="5.6.2.3"/>
    </reaction>
</comment>
<evidence type="ECO:0000313" key="16">
    <source>
        <dbReference type="Proteomes" id="UP000318995"/>
    </source>
</evidence>
<dbReference type="Proteomes" id="UP000318995">
    <property type="component" value="Unassembled WGS sequence"/>
</dbReference>
<dbReference type="InterPro" id="IPR007693">
    <property type="entry name" value="DNA_helicase_DnaB-like_N"/>
</dbReference>
<feature type="region of interest" description="Disordered" evidence="13">
    <location>
        <begin position="1"/>
        <end position="23"/>
    </location>
</feature>
<dbReference type="GO" id="GO:1990077">
    <property type="term" value="C:primosome complex"/>
    <property type="evidence" value="ECO:0007669"/>
    <property type="project" value="UniProtKB-UniRule"/>
</dbReference>
<evidence type="ECO:0000256" key="12">
    <source>
        <dbReference type="RuleBase" id="RU362085"/>
    </source>
</evidence>
<dbReference type="GO" id="GO:0003677">
    <property type="term" value="F:DNA binding"/>
    <property type="evidence" value="ECO:0007669"/>
    <property type="project" value="UniProtKB-UniRule"/>
</dbReference>
<accession>A0A5C5WAQ6</accession>
<dbReference type="GO" id="GO:0005524">
    <property type="term" value="F:ATP binding"/>
    <property type="evidence" value="ECO:0007669"/>
    <property type="project" value="UniProtKB-UniRule"/>
</dbReference>
<dbReference type="CDD" id="cd00984">
    <property type="entry name" value="DnaB_C"/>
    <property type="match status" value="1"/>
</dbReference>
<dbReference type="GO" id="GO:0005829">
    <property type="term" value="C:cytosol"/>
    <property type="evidence" value="ECO:0007669"/>
    <property type="project" value="TreeGrafter"/>
</dbReference>
<comment type="caution">
    <text evidence="15">The sequence shown here is derived from an EMBL/GenBank/DDBJ whole genome shotgun (WGS) entry which is preliminary data.</text>
</comment>
<dbReference type="Pfam" id="PF00772">
    <property type="entry name" value="DnaB"/>
    <property type="match status" value="1"/>
</dbReference>
<dbReference type="InterPro" id="IPR036185">
    <property type="entry name" value="DNA_heli_DnaB-like_N_sf"/>
</dbReference>
<keyword evidence="16" id="KW-1185">Reference proteome</keyword>
<evidence type="ECO:0000256" key="9">
    <source>
        <dbReference type="ARBA" id="ARBA00023235"/>
    </source>
</evidence>
<dbReference type="InterPro" id="IPR007694">
    <property type="entry name" value="DNA_helicase_DnaB-like_C"/>
</dbReference>
<evidence type="ECO:0000256" key="5">
    <source>
        <dbReference type="ARBA" id="ARBA00022801"/>
    </source>
</evidence>
<dbReference type="InterPro" id="IPR016136">
    <property type="entry name" value="DNA_helicase_N/primase_C"/>
</dbReference>
<keyword evidence="2 12" id="KW-0639">Primosome</keyword>
<dbReference type="Gene3D" id="1.10.860.10">
    <property type="entry name" value="DNAb Helicase, Chain A"/>
    <property type="match status" value="1"/>
</dbReference>
<dbReference type="PANTHER" id="PTHR30153:SF2">
    <property type="entry name" value="REPLICATIVE DNA HELICASE"/>
    <property type="match status" value="1"/>
</dbReference>
<dbReference type="RefSeq" id="WP_231930786.1">
    <property type="nucleotide sequence ID" value="NZ_SJPH01000002.1"/>
</dbReference>
<dbReference type="Pfam" id="PF03796">
    <property type="entry name" value="DnaB_C"/>
    <property type="match status" value="1"/>
</dbReference>
<dbReference type="InterPro" id="IPR007692">
    <property type="entry name" value="DNA_helicase_DnaB"/>
</dbReference>
<dbReference type="Gene3D" id="3.40.50.300">
    <property type="entry name" value="P-loop containing nucleotide triphosphate hydrolases"/>
    <property type="match status" value="1"/>
</dbReference>
<keyword evidence="4 12" id="KW-0547">Nucleotide-binding</keyword>
<keyword evidence="7 12" id="KW-0067">ATP-binding</keyword>
<dbReference type="InterPro" id="IPR027417">
    <property type="entry name" value="P-loop_NTPase"/>
</dbReference>
<evidence type="ECO:0000256" key="4">
    <source>
        <dbReference type="ARBA" id="ARBA00022741"/>
    </source>
</evidence>
<dbReference type="GO" id="GO:0006269">
    <property type="term" value="P:DNA replication, synthesis of primer"/>
    <property type="evidence" value="ECO:0007669"/>
    <property type="project" value="UniProtKB-UniRule"/>
</dbReference>
<dbReference type="EC" id="5.6.2.3" evidence="11 12"/>
<dbReference type="PANTHER" id="PTHR30153">
    <property type="entry name" value="REPLICATIVE DNA HELICASE DNAB"/>
    <property type="match status" value="1"/>
</dbReference>
<keyword evidence="3 12" id="KW-0235">DNA replication</keyword>
<dbReference type="GO" id="GO:0016887">
    <property type="term" value="F:ATP hydrolysis activity"/>
    <property type="evidence" value="ECO:0007669"/>
    <property type="project" value="RHEA"/>
</dbReference>
<evidence type="ECO:0000313" key="15">
    <source>
        <dbReference type="EMBL" id="TWT47664.1"/>
    </source>
</evidence>
<evidence type="ECO:0000256" key="13">
    <source>
        <dbReference type="SAM" id="MobiDB-lite"/>
    </source>
</evidence>
<organism evidence="15 16">
    <name type="scientific">Botrimarina hoheduenensis</name>
    <dbReference type="NCBI Taxonomy" id="2528000"/>
    <lineage>
        <taxon>Bacteria</taxon>
        <taxon>Pseudomonadati</taxon>
        <taxon>Planctomycetota</taxon>
        <taxon>Planctomycetia</taxon>
        <taxon>Pirellulales</taxon>
        <taxon>Lacipirellulaceae</taxon>
        <taxon>Botrimarina</taxon>
    </lineage>
</organism>